<dbReference type="GO" id="GO:0016491">
    <property type="term" value="F:oxidoreductase activity"/>
    <property type="evidence" value="ECO:0007669"/>
    <property type="project" value="TreeGrafter"/>
</dbReference>
<keyword evidence="2" id="KW-1185">Reference proteome</keyword>
<dbReference type="Proteomes" id="UP001156690">
    <property type="component" value="Unassembled WGS sequence"/>
</dbReference>
<accession>A0AAV5P084</accession>
<dbReference type="Pfam" id="PF13450">
    <property type="entry name" value="NAD_binding_8"/>
    <property type="match status" value="1"/>
</dbReference>
<gene>
    <name evidence="1" type="ORF">GCM10007932_53560</name>
</gene>
<dbReference type="PANTHER" id="PTHR42923">
    <property type="entry name" value="PROTOPORPHYRINOGEN OXIDASE"/>
    <property type="match status" value="1"/>
</dbReference>
<organism evidence="1 2">
    <name type="scientific">Vibrio penaeicida</name>
    <dbReference type="NCBI Taxonomy" id="104609"/>
    <lineage>
        <taxon>Bacteria</taxon>
        <taxon>Pseudomonadati</taxon>
        <taxon>Pseudomonadota</taxon>
        <taxon>Gammaproteobacteria</taxon>
        <taxon>Vibrionales</taxon>
        <taxon>Vibrionaceae</taxon>
        <taxon>Vibrio</taxon>
    </lineage>
</organism>
<dbReference type="AlphaFoldDB" id="A0AAV5P084"/>
<dbReference type="RefSeq" id="WP_126609664.1">
    <property type="nucleotide sequence ID" value="NZ_AP025145.1"/>
</dbReference>
<dbReference type="Gene3D" id="3.50.50.60">
    <property type="entry name" value="FAD/NAD(P)-binding domain"/>
    <property type="match status" value="1"/>
</dbReference>
<sequence length="592" mass="66818">MQHECGNVTNIAVVGGGTSGLATCYYLLQKLGQKNSDNHQGQYHVHLIEKAAELGGNAHTVVLGLGETSSVDSEGNKIEPKTLARWADMGVNDINLSMYSTLKEVMEKTDYYSDENLKPIEDTACFFSEDNHYLYTDDEHLPINRPMERRFSLTDTDLGTVFTALVAYGTEMSEDSAKQSTAWNIELHTFFTALIALAEGYPEALKASPEFEICVEAYNAIRQQPSLADLSGAELAKLIVEMRDNLFYPRVAAMFFTTDKGPQHLPLASPFGYFRYQEGKKKGEKFPDRRYFVGGTKKWIEHLTAYLINGYNNDSENLKLSIHTNVDAKFRTTDTGFTIESVVSPLVDKKEEHNKLSQINFDAMVSTIHANHALMQVAFNAKHSEQGNTLEPILGRVKYTQSIGIVHTDNSVISSNVNSWRTFNVSIRHGETMLPYSITFQENRHQNDWRNPKVKHAPELSYFVTLNPTHPVNDKFVLRTVDSNKNLEFLCGTELTELPKSTQDHLAQSNKKNLLGREDNKAIFYFAHNVYDRDAHTSQTEINKYHENLPTNVRENGFAPIVYAGSWCAEVGLQETCWKQARNAVESLLKTI</sequence>
<reference evidence="2" key="1">
    <citation type="journal article" date="2019" name="Int. J. Syst. Evol. Microbiol.">
        <title>The Global Catalogue of Microorganisms (GCM) 10K type strain sequencing project: providing services to taxonomists for standard genome sequencing and annotation.</title>
        <authorList>
            <consortium name="The Broad Institute Genomics Platform"/>
            <consortium name="The Broad Institute Genome Sequencing Center for Infectious Disease"/>
            <person name="Wu L."/>
            <person name="Ma J."/>
        </authorList>
    </citation>
    <scope>NUCLEOTIDE SEQUENCE [LARGE SCALE GENOMIC DNA]</scope>
    <source>
        <strain evidence="2">NBRC 15640</strain>
    </source>
</reference>
<dbReference type="EMBL" id="BSNX01000075">
    <property type="protein sequence ID" value="GLQ75993.1"/>
    <property type="molecule type" value="Genomic_DNA"/>
</dbReference>
<evidence type="ECO:0000313" key="1">
    <source>
        <dbReference type="EMBL" id="GLQ75993.1"/>
    </source>
</evidence>
<dbReference type="InterPro" id="IPR050464">
    <property type="entry name" value="Zeta_carotene_desat/Oxidored"/>
</dbReference>
<name>A0AAV5P084_9VIBR</name>
<proteinExistence type="predicted"/>
<comment type="caution">
    <text evidence="1">The sequence shown here is derived from an EMBL/GenBank/DDBJ whole genome shotgun (WGS) entry which is preliminary data.</text>
</comment>
<dbReference type="SUPFAM" id="SSF51905">
    <property type="entry name" value="FAD/NAD(P)-binding domain"/>
    <property type="match status" value="1"/>
</dbReference>
<dbReference type="InterPro" id="IPR036188">
    <property type="entry name" value="FAD/NAD-bd_sf"/>
</dbReference>
<protein>
    <recommendedName>
        <fullName evidence="3">FAD-dependent oxidoreductase</fullName>
    </recommendedName>
</protein>
<evidence type="ECO:0000313" key="2">
    <source>
        <dbReference type="Proteomes" id="UP001156690"/>
    </source>
</evidence>
<evidence type="ECO:0008006" key="3">
    <source>
        <dbReference type="Google" id="ProtNLM"/>
    </source>
</evidence>